<evidence type="ECO:0000256" key="3">
    <source>
        <dbReference type="ARBA" id="ARBA00022801"/>
    </source>
</evidence>
<evidence type="ECO:0000256" key="10">
    <source>
        <dbReference type="SAM" id="MobiDB-lite"/>
    </source>
</evidence>
<evidence type="ECO:0000256" key="6">
    <source>
        <dbReference type="ARBA" id="ARBA00022884"/>
    </source>
</evidence>
<keyword evidence="5 9" id="KW-0067">ATP-binding</keyword>
<evidence type="ECO:0000256" key="7">
    <source>
        <dbReference type="ARBA" id="ARBA00024355"/>
    </source>
</evidence>
<dbReference type="GO" id="GO:0003723">
    <property type="term" value="F:RNA binding"/>
    <property type="evidence" value="ECO:0007669"/>
    <property type="project" value="UniProtKB-KW"/>
</dbReference>
<dbReference type="PROSITE" id="PS51194">
    <property type="entry name" value="HELICASE_CTER"/>
    <property type="match status" value="1"/>
</dbReference>
<dbReference type="InterPro" id="IPR011545">
    <property type="entry name" value="DEAD/DEAH_box_helicase_dom"/>
</dbReference>
<dbReference type="SMART" id="SM00487">
    <property type="entry name" value="DEXDc"/>
    <property type="match status" value="1"/>
</dbReference>
<keyword evidence="14" id="KW-1185">Reference proteome</keyword>
<dbReference type="InterPro" id="IPR050079">
    <property type="entry name" value="DEAD_box_RNA_helicase"/>
</dbReference>
<dbReference type="EC" id="3.6.4.13" evidence="1"/>
<accession>A0A1Y2AU26</accession>
<dbReference type="Pfam" id="PF00270">
    <property type="entry name" value="DEAD"/>
    <property type="match status" value="1"/>
</dbReference>
<dbReference type="InterPro" id="IPR000629">
    <property type="entry name" value="RNA-helicase_DEAD-box_CS"/>
</dbReference>
<dbReference type="Pfam" id="PF00271">
    <property type="entry name" value="Helicase_C"/>
    <property type="match status" value="1"/>
</dbReference>
<dbReference type="FunCoup" id="A0A1Y2AU26">
    <property type="interactions" value="535"/>
</dbReference>
<dbReference type="OrthoDB" id="360161at2759"/>
<evidence type="ECO:0000259" key="11">
    <source>
        <dbReference type="PROSITE" id="PS51192"/>
    </source>
</evidence>
<dbReference type="PANTHER" id="PTHR47959">
    <property type="entry name" value="ATP-DEPENDENT RNA HELICASE RHLE-RELATED"/>
    <property type="match status" value="1"/>
</dbReference>
<dbReference type="PANTHER" id="PTHR47959:SF15">
    <property type="entry name" value="RNA HELICASE"/>
    <property type="match status" value="1"/>
</dbReference>
<dbReference type="SMART" id="SM00490">
    <property type="entry name" value="HELICc"/>
    <property type="match status" value="1"/>
</dbReference>
<dbReference type="PROSITE" id="PS00039">
    <property type="entry name" value="DEAD_ATP_HELICASE"/>
    <property type="match status" value="1"/>
</dbReference>
<dbReference type="SUPFAM" id="SSF52540">
    <property type="entry name" value="P-loop containing nucleoside triphosphate hydrolases"/>
    <property type="match status" value="1"/>
</dbReference>
<sequence>MSSAFNLLTAGGARFSKSKFGHDIDLFTKNGGPSSHPHSKKRSKSQASDESESDSDEEEHRPAPPQQKVTLTGVEPLPKSLHTNLPSLITHETSPTTSKAGAPLLNSLRKAGIRSLWGVQCAVGGSLLEGRDTMCIAPTGSGKTMAYVLPTLVRLQHPSRLLKGKEEGAGIRSIILVPTYDLAVQIETVVKAVTSERPWRCLVLTKATEVSICESSPGPNGARGTDSDGEDEEHEEESEAEGNASKGPTLGLDILIATPERLHHLLQEGRISLSKTRHIILDEADRLLSPDFLPQVEPILAACVCPEVQKCFLSATIPSGSEAIARKWLRDGGVRVVVGVKDSAVTTVAQSLLYTGNESGKLLALRTMITEGRLPYPSLVFVQSVERADELYRALVLEGVRVDVVHGSRPKAKREEAIDSFRAGKVWMLVVTEVLARGMDFQGVKVVVNYDFPQTVQSYIHRIGRTGRAGRPGTAVTFFSNEDAPHLRTVANIMRASGCEVPGYMLELSKPSKQMKKNLSKAPIKRKSVGGGGRDVAKERARKRRDMVNGTLRRKVVEAKVTLEEV</sequence>
<evidence type="ECO:0000313" key="13">
    <source>
        <dbReference type="EMBL" id="ORY26051.1"/>
    </source>
</evidence>
<feature type="compositionally biased region" description="Acidic residues" evidence="10">
    <location>
        <begin position="227"/>
        <end position="240"/>
    </location>
</feature>
<feature type="region of interest" description="Disordered" evidence="10">
    <location>
        <begin position="23"/>
        <end position="82"/>
    </location>
</feature>
<dbReference type="EMBL" id="MCFC01000051">
    <property type="protein sequence ID" value="ORY26051.1"/>
    <property type="molecule type" value="Genomic_DNA"/>
</dbReference>
<dbReference type="InterPro" id="IPR014001">
    <property type="entry name" value="Helicase_ATP-bd"/>
</dbReference>
<protein>
    <recommendedName>
        <fullName evidence="1">RNA helicase</fullName>
        <ecNumber evidence="1">3.6.4.13</ecNumber>
    </recommendedName>
</protein>
<evidence type="ECO:0000256" key="9">
    <source>
        <dbReference type="RuleBase" id="RU000492"/>
    </source>
</evidence>
<dbReference type="GO" id="GO:0003724">
    <property type="term" value="F:RNA helicase activity"/>
    <property type="evidence" value="ECO:0007669"/>
    <property type="project" value="UniProtKB-EC"/>
</dbReference>
<dbReference type="GO" id="GO:0005524">
    <property type="term" value="F:ATP binding"/>
    <property type="evidence" value="ECO:0007669"/>
    <property type="project" value="UniProtKB-KW"/>
</dbReference>
<keyword evidence="3 9" id="KW-0378">Hydrolase</keyword>
<feature type="region of interest" description="Disordered" evidence="10">
    <location>
        <begin position="523"/>
        <end position="543"/>
    </location>
</feature>
<dbReference type="STRING" id="71784.A0A1Y2AU26"/>
<dbReference type="InterPro" id="IPR027417">
    <property type="entry name" value="P-loop_NTPase"/>
</dbReference>
<evidence type="ECO:0000313" key="14">
    <source>
        <dbReference type="Proteomes" id="UP000193986"/>
    </source>
</evidence>
<dbReference type="PROSITE" id="PS51192">
    <property type="entry name" value="HELICASE_ATP_BIND_1"/>
    <property type="match status" value="1"/>
</dbReference>
<evidence type="ECO:0000256" key="8">
    <source>
        <dbReference type="ARBA" id="ARBA00047984"/>
    </source>
</evidence>
<feature type="domain" description="Helicase ATP-binding" evidence="11">
    <location>
        <begin position="124"/>
        <end position="335"/>
    </location>
</feature>
<evidence type="ECO:0000256" key="5">
    <source>
        <dbReference type="ARBA" id="ARBA00022840"/>
    </source>
</evidence>
<name>A0A1Y2AU26_9TREE</name>
<feature type="domain" description="Helicase C-terminal" evidence="12">
    <location>
        <begin position="364"/>
        <end position="509"/>
    </location>
</feature>
<comment type="catalytic activity">
    <reaction evidence="8">
        <text>ATP + H2O = ADP + phosphate + H(+)</text>
        <dbReference type="Rhea" id="RHEA:13065"/>
        <dbReference type="ChEBI" id="CHEBI:15377"/>
        <dbReference type="ChEBI" id="CHEBI:15378"/>
        <dbReference type="ChEBI" id="CHEBI:30616"/>
        <dbReference type="ChEBI" id="CHEBI:43474"/>
        <dbReference type="ChEBI" id="CHEBI:456216"/>
        <dbReference type="EC" id="3.6.4.13"/>
    </reaction>
</comment>
<dbReference type="GO" id="GO:0016787">
    <property type="term" value="F:hydrolase activity"/>
    <property type="evidence" value="ECO:0007669"/>
    <property type="project" value="UniProtKB-KW"/>
</dbReference>
<dbReference type="Proteomes" id="UP000193986">
    <property type="component" value="Unassembled WGS sequence"/>
</dbReference>
<evidence type="ECO:0000256" key="2">
    <source>
        <dbReference type="ARBA" id="ARBA00022741"/>
    </source>
</evidence>
<proteinExistence type="inferred from homology"/>
<keyword evidence="4 9" id="KW-0347">Helicase</keyword>
<keyword evidence="2 9" id="KW-0547">Nucleotide-binding</keyword>
<dbReference type="CDD" id="cd18787">
    <property type="entry name" value="SF2_C_DEAD"/>
    <property type="match status" value="1"/>
</dbReference>
<evidence type="ECO:0000256" key="1">
    <source>
        <dbReference type="ARBA" id="ARBA00012552"/>
    </source>
</evidence>
<comment type="caution">
    <text evidence="13">The sequence shown here is derived from an EMBL/GenBank/DDBJ whole genome shotgun (WGS) entry which is preliminary data.</text>
</comment>
<dbReference type="CDD" id="cd00268">
    <property type="entry name" value="DEADc"/>
    <property type="match status" value="1"/>
</dbReference>
<evidence type="ECO:0000259" key="12">
    <source>
        <dbReference type="PROSITE" id="PS51194"/>
    </source>
</evidence>
<dbReference type="InterPro" id="IPR044742">
    <property type="entry name" value="DEAD/DEAH_RhlB"/>
</dbReference>
<dbReference type="GO" id="GO:0005829">
    <property type="term" value="C:cytosol"/>
    <property type="evidence" value="ECO:0007669"/>
    <property type="project" value="TreeGrafter"/>
</dbReference>
<dbReference type="Gene3D" id="3.40.50.300">
    <property type="entry name" value="P-loop containing nucleotide triphosphate hydrolases"/>
    <property type="match status" value="2"/>
</dbReference>
<gene>
    <name evidence="13" type="ORF">BCR39DRAFT_542409</name>
</gene>
<evidence type="ECO:0000256" key="4">
    <source>
        <dbReference type="ARBA" id="ARBA00022806"/>
    </source>
</evidence>
<dbReference type="InterPro" id="IPR001650">
    <property type="entry name" value="Helicase_C-like"/>
</dbReference>
<organism evidence="13 14">
    <name type="scientific">Naematelia encephala</name>
    <dbReference type="NCBI Taxonomy" id="71784"/>
    <lineage>
        <taxon>Eukaryota</taxon>
        <taxon>Fungi</taxon>
        <taxon>Dikarya</taxon>
        <taxon>Basidiomycota</taxon>
        <taxon>Agaricomycotina</taxon>
        <taxon>Tremellomycetes</taxon>
        <taxon>Tremellales</taxon>
        <taxon>Naemateliaceae</taxon>
        <taxon>Naematelia</taxon>
    </lineage>
</organism>
<feature type="region of interest" description="Disordered" evidence="10">
    <location>
        <begin position="214"/>
        <end position="249"/>
    </location>
</feature>
<reference evidence="13 14" key="1">
    <citation type="submission" date="2016-07" db="EMBL/GenBank/DDBJ databases">
        <title>Pervasive Adenine N6-methylation of Active Genes in Fungi.</title>
        <authorList>
            <consortium name="DOE Joint Genome Institute"/>
            <person name="Mondo S.J."/>
            <person name="Dannebaum R.O."/>
            <person name="Kuo R.C."/>
            <person name="Labutti K."/>
            <person name="Haridas S."/>
            <person name="Kuo A."/>
            <person name="Salamov A."/>
            <person name="Ahrendt S.R."/>
            <person name="Lipzen A."/>
            <person name="Sullivan W."/>
            <person name="Andreopoulos W.B."/>
            <person name="Clum A."/>
            <person name="Lindquist E."/>
            <person name="Daum C."/>
            <person name="Ramamoorthy G.K."/>
            <person name="Gryganskyi A."/>
            <person name="Culley D."/>
            <person name="Magnuson J.K."/>
            <person name="James T.Y."/>
            <person name="O'Malley M.A."/>
            <person name="Stajich J.E."/>
            <person name="Spatafora J.W."/>
            <person name="Visel A."/>
            <person name="Grigoriev I.V."/>
        </authorList>
    </citation>
    <scope>NUCLEOTIDE SEQUENCE [LARGE SCALE GENOMIC DNA]</scope>
    <source>
        <strain evidence="13 14">68-887.2</strain>
    </source>
</reference>
<dbReference type="InParanoid" id="A0A1Y2AU26"/>
<dbReference type="AlphaFoldDB" id="A0A1Y2AU26"/>
<comment type="similarity">
    <text evidence="7">Belongs to the DEAD box helicase family. DDX52/ROK1 subfamily.</text>
</comment>
<keyword evidence="6" id="KW-0694">RNA-binding</keyword>